<dbReference type="AlphaFoldDB" id="A0A3M7R154"/>
<comment type="caution">
    <text evidence="1">The sequence shown here is derived from an EMBL/GenBank/DDBJ whole genome shotgun (WGS) entry which is preliminary data.</text>
</comment>
<dbReference type="EMBL" id="REGN01004476">
    <property type="protein sequence ID" value="RNA17316.1"/>
    <property type="molecule type" value="Genomic_DNA"/>
</dbReference>
<proteinExistence type="predicted"/>
<protein>
    <submittedName>
        <fullName evidence="1">Uncharacterized protein</fullName>
    </submittedName>
</protein>
<accession>A0A3M7R154</accession>
<organism evidence="1 2">
    <name type="scientific">Brachionus plicatilis</name>
    <name type="common">Marine rotifer</name>
    <name type="synonym">Brachionus muelleri</name>
    <dbReference type="NCBI Taxonomy" id="10195"/>
    <lineage>
        <taxon>Eukaryota</taxon>
        <taxon>Metazoa</taxon>
        <taxon>Spiralia</taxon>
        <taxon>Gnathifera</taxon>
        <taxon>Rotifera</taxon>
        <taxon>Eurotatoria</taxon>
        <taxon>Monogononta</taxon>
        <taxon>Pseudotrocha</taxon>
        <taxon>Ploima</taxon>
        <taxon>Brachionidae</taxon>
        <taxon>Brachionus</taxon>
    </lineage>
</organism>
<sequence length="68" mass="8335">MALKNFGIQFETVNRKKFNLEHELEFCGSWSNFIYQNFHHWFQNSIYKKIQLQIKLKQSLIISHTLFK</sequence>
<reference evidence="1 2" key="1">
    <citation type="journal article" date="2018" name="Sci. Rep.">
        <title>Genomic signatures of local adaptation to the degree of environmental predictability in rotifers.</title>
        <authorList>
            <person name="Franch-Gras L."/>
            <person name="Hahn C."/>
            <person name="Garcia-Roger E.M."/>
            <person name="Carmona M.J."/>
            <person name="Serra M."/>
            <person name="Gomez A."/>
        </authorList>
    </citation>
    <scope>NUCLEOTIDE SEQUENCE [LARGE SCALE GENOMIC DNA]</scope>
    <source>
        <strain evidence="1">HYR1</strain>
    </source>
</reference>
<name>A0A3M7R154_BRAPC</name>
<dbReference type="Proteomes" id="UP000276133">
    <property type="component" value="Unassembled WGS sequence"/>
</dbReference>
<evidence type="ECO:0000313" key="1">
    <source>
        <dbReference type="EMBL" id="RNA17316.1"/>
    </source>
</evidence>
<gene>
    <name evidence="1" type="ORF">BpHYR1_044573</name>
</gene>
<evidence type="ECO:0000313" key="2">
    <source>
        <dbReference type="Proteomes" id="UP000276133"/>
    </source>
</evidence>
<keyword evidence="2" id="KW-1185">Reference proteome</keyword>